<feature type="domain" description="MoaB/Mog" evidence="2">
    <location>
        <begin position="4"/>
        <end position="171"/>
    </location>
</feature>
<dbReference type="Gene3D" id="3.90.950.20">
    <property type="entry name" value="CinA-like"/>
    <property type="match status" value="1"/>
</dbReference>
<proteinExistence type="inferred from homology"/>
<dbReference type="EMBL" id="JBHTON010000004">
    <property type="protein sequence ID" value="MFD1484008.1"/>
    <property type="molecule type" value="Genomic_DNA"/>
</dbReference>
<dbReference type="Gene3D" id="3.40.980.10">
    <property type="entry name" value="MoaB/Mog-like domain"/>
    <property type="match status" value="1"/>
</dbReference>
<evidence type="ECO:0000313" key="4">
    <source>
        <dbReference type="Proteomes" id="UP001597252"/>
    </source>
</evidence>
<dbReference type="Pfam" id="PF02464">
    <property type="entry name" value="CinA"/>
    <property type="match status" value="1"/>
</dbReference>
<comment type="similarity">
    <text evidence="1">Belongs to the CinA family.</text>
</comment>
<gene>
    <name evidence="1" type="primary">cinA</name>
    <name evidence="3" type="ORF">ACFQ5J_01925</name>
</gene>
<dbReference type="CDD" id="cd00885">
    <property type="entry name" value="cinA"/>
    <property type="match status" value="1"/>
</dbReference>
<accession>A0ABW4E3Y9</accession>
<dbReference type="Proteomes" id="UP001597252">
    <property type="component" value="Unassembled WGS sequence"/>
</dbReference>
<protein>
    <recommendedName>
        <fullName evidence="1">Putative competence-damage inducible protein</fullName>
    </recommendedName>
</protein>
<keyword evidence="4" id="KW-1185">Reference proteome</keyword>
<dbReference type="InterPro" id="IPR036653">
    <property type="entry name" value="CinA-like_C"/>
</dbReference>
<dbReference type="InterPro" id="IPR008136">
    <property type="entry name" value="CinA_C"/>
</dbReference>
<dbReference type="InterPro" id="IPR008135">
    <property type="entry name" value="Competence-induced_CinA"/>
</dbReference>
<organism evidence="3 4">
    <name type="scientific">Lacticaseibacillus baoqingensis</name>
    <dbReference type="NCBI Taxonomy" id="2486013"/>
    <lineage>
        <taxon>Bacteria</taxon>
        <taxon>Bacillati</taxon>
        <taxon>Bacillota</taxon>
        <taxon>Bacilli</taxon>
        <taxon>Lactobacillales</taxon>
        <taxon>Lactobacillaceae</taxon>
        <taxon>Lacticaseibacillus</taxon>
    </lineage>
</organism>
<dbReference type="InterPro" id="IPR050101">
    <property type="entry name" value="CinA"/>
</dbReference>
<evidence type="ECO:0000313" key="3">
    <source>
        <dbReference type="EMBL" id="MFD1484008.1"/>
    </source>
</evidence>
<dbReference type="NCBIfam" id="TIGR00200">
    <property type="entry name" value="cinA_nterm"/>
    <property type="match status" value="1"/>
</dbReference>
<dbReference type="NCBIfam" id="NF001813">
    <property type="entry name" value="PRK00549.1"/>
    <property type="match status" value="1"/>
</dbReference>
<dbReference type="InterPro" id="IPR001453">
    <property type="entry name" value="MoaB/Mog_dom"/>
</dbReference>
<dbReference type="RefSeq" id="WP_125749626.1">
    <property type="nucleotide sequence ID" value="NZ_JBHTON010000004.1"/>
</dbReference>
<name>A0ABW4E3Y9_9LACO</name>
<evidence type="ECO:0000256" key="1">
    <source>
        <dbReference type="HAMAP-Rule" id="MF_00226"/>
    </source>
</evidence>
<dbReference type="SMART" id="SM00852">
    <property type="entry name" value="MoCF_biosynth"/>
    <property type="match status" value="1"/>
</dbReference>
<comment type="caution">
    <text evidence="3">The sequence shown here is derived from an EMBL/GenBank/DDBJ whole genome shotgun (WGS) entry which is preliminary data.</text>
</comment>
<evidence type="ECO:0000259" key="2">
    <source>
        <dbReference type="SMART" id="SM00852"/>
    </source>
</evidence>
<dbReference type="PANTHER" id="PTHR13939:SF0">
    <property type="entry name" value="NMN AMIDOHYDROLASE-LIKE PROTEIN YFAY"/>
    <property type="match status" value="1"/>
</dbReference>
<dbReference type="Pfam" id="PF18146">
    <property type="entry name" value="CinA_KH"/>
    <property type="match status" value="1"/>
</dbReference>
<dbReference type="HAMAP" id="MF_00226_B">
    <property type="entry name" value="CinA_B"/>
    <property type="match status" value="1"/>
</dbReference>
<dbReference type="InterPro" id="IPR036425">
    <property type="entry name" value="MoaB/Mog-like_dom_sf"/>
</dbReference>
<sequence>MKAEIIAVGTEILLGQIVNSNASFLARQFADLGIDSLNQQVVGDNPQRLAAAIQLAASRADLVVLIGGLGPTADDISKQVLAKHLGVDLANDEPARVKLAAYAKQQQKQMTPNNWVQAQLPAGAQPLMNRVGLAVGAVAKTATHQYVLLPGPPKEFQPMVLEQLVPYLAAEIGDAPILESEVLRFFGIGESALVTALQDLIERQTNPTLATYIKDWEVTLRITAKAADHAAAQNLIAATEAAIQARVGEYFYGYGDDNSLAQEVVKALKATQTTLTAAESLTAGAFQSALGAVAGVSEWFKGGFVTYSNQTKADFLGLDKRQIDADGAVSAATAKAMAVGAQQKTHAKIAVSFTGVAGPGPSEGQAAGTVWIGLVQASQAPTATLLHLPGSRQDVRGRAVKAGLFAVLKALQNK</sequence>
<dbReference type="SUPFAM" id="SSF142433">
    <property type="entry name" value="CinA-like"/>
    <property type="match status" value="1"/>
</dbReference>
<dbReference type="PANTHER" id="PTHR13939">
    <property type="entry name" value="NICOTINAMIDE-NUCLEOTIDE AMIDOHYDROLASE PNCC"/>
    <property type="match status" value="1"/>
</dbReference>
<dbReference type="Pfam" id="PF00994">
    <property type="entry name" value="MoCF_biosynth"/>
    <property type="match status" value="1"/>
</dbReference>
<dbReference type="PIRSF" id="PIRSF006728">
    <property type="entry name" value="CinA"/>
    <property type="match status" value="1"/>
</dbReference>
<dbReference type="InterPro" id="IPR041424">
    <property type="entry name" value="CinA_KH"/>
</dbReference>
<dbReference type="NCBIfam" id="TIGR00199">
    <property type="entry name" value="PncC_domain"/>
    <property type="match status" value="1"/>
</dbReference>
<reference evidence="4" key="1">
    <citation type="journal article" date="2019" name="Int. J. Syst. Evol. Microbiol.">
        <title>The Global Catalogue of Microorganisms (GCM) 10K type strain sequencing project: providing services to taxonomists for standard genome sequencing and annotation.</title>
        <authorList>
            <consortium name="The Broad Institute Genomics Platform"/>
            <consortium name="The Broad Institute Genome Sequencing Center for Infectious Disease"/>
            <person name="Wu L."/>
            <person name="Ma J."/>
        </authorList>
    </citation>
    <scope>NUCLEOTIDE SEQUENCE [LARGE SCALE GENOMIC DNA]</scope>
    <source>
        <strain evidence="4">CCM 8903</strain>
    </source>
</reference>
<dbReference type="Gene3D" id="3.30.70.2860">
    <property type="match status" value="1"/>
</dbReference>
<dbReference type="SUPFAM" id="SSF53218">
    <property type="entry name" value="Molybdenum cofactor biosynthesis proteins"/>
    <property type="match status" value="1"/>
</dbReference>